<dbReference type="Proteomes" id="UP000000430">
    <property type="component" value="Chromosome"/>
</dbReference>
<evidence type="ECO:0000313" key="2">
    <source>
        <dbReference type="Proteomes" id="UP000000430"/>
    </source>
</evidence>
<organism evidence="1 2">
    <name type="scientific">Acinetobacter baylyi (strain ATCC 33305 / BD413 / ADP1)</name>
    <dbReference type="NCBI Taxonomy" id="62977"/>
    <lineage>
        <taxon>Bacteria</taxon>
        <taxon>Pseudomonadati</taxon>
        <taxon>Pseudomonadota</taxon>
        <taxon>Gammaproteobacteria</taxon>
        <taxon>Moraxellales</taxon>
        <taxon>Moraxellaceae</taxon>
        <taxon>Acinetobacter</taxon>
    </lineage>
</organism>
<evidence type="ECO:0008006" key="3">
    <source>
        <dbReference type="Google" id="ProtNLM"/>
    </source>
</evidence>
<dbReference type="AlphaFoldDB" id="Q6F725"/>
<dbReference type="eggNOG" id="COG3342">
    <property type="taxonomic scope" value="Bacteria"/>
</dbReference>
<evidence type="ECO:0000313" key="1">
    <source>
        <dbReference type="EMBL" id="CAG70140.1"/>
    </source>
</evidence>
<proteinExistence type="predicted"/>
<dbReference type="EMBL" id="CR543861">
    <property type="protein sequence ID" value="CAG70140.1"/>
    <property type="molecule type" value="Genomic_DNA"/>
</dbReference>
<dbReference type="KEGG" id="aci:ACIAD3492"/>
<accession>Q6F725</accession>
<dbReference type="BioCyc" id="ASP62977:ACIAD_RS15795-MONOMER"/>
<dbReference type="PANTHER" id="PTHR39328:SF1">
    <property type="entry name" value="BLL2871 PROTEIN"/>
    <property type="match status" value="1"/>
</dbReference>
<dbReference type="InterPro" id="IPR010430">
    <property type="entry name" value="DUF1028"/>
</dbReference>
<dbReference type="SUPFAM" id="SSF56235">
    <property type="entry name" value="N-terminal nucleophile aminohydrolases (Ntn hydrolases)"/>
    <property type="match status" value="1"/>
</dbReference>
<dbReference type="Gene3D" id="3.60.20.10">
    <property type="entry name" value="Glutamine Phosphoribosylpyrophosphate, subunit 1, domain 1"/>
    <property type="match status" value="1"/>
</dbReference>
<dbReference type="STRING" id="202950.GCA_001485005_01716"/>
<dbReference type="Pfam" id="PF06267">
    <property type="entry name" value="DUF1028"/>
    <property type="match status" value="1"/>
</dbReference>
<sequence length="225" mass="24263">MPMTFSIIARCKKTGQFGGAISSSSPAVAARCLQAKAGIGVAASQNITDPYLANILLDMIKYDITPTDAISELVKNTDFIEYRQLALVNLNDPPAIFSGQHVLGVASQCIGEHAVCAGNLLENTTVPQQMLDAFQMAEGSLAERLLIALQQGLKAGGEAGPVRSAGILVVDKLEWPIIDLRVDWSETPIDDLYELWKVYEPQVEDYVIRALNPSDSPSYAVPGDE</sequence>
<name>Q6F725_ACIAD</name>
<dbReference type="HOGENOM" id="CLU_068244_1_1_6"/>
<reference evidence="1 2" key="1">
    <citation type="journal article" date="2004" name="Nucleic Acids Res.">
        <title>Unique features revealed by the genome sequence of Acinetobacter sp. ADP1, a versatile and naturally transformation competent bacterium.</title>
        <authorList>
            <person name="Barbe V."/>
            <person name="Vallenet D."/>
            <person name="Fonknechten N."/>
            <person name="Kreimeyer A."/>
            <person name="Oztas S."/>
            <person name="Labarre L."/>
            <person name="Cruveiller S."/>
            <person name="Robert C."/>
            <person name="Duprat S."/>
            <person name="Wincker P."/>
            <person name="Ornston L.N."/>
            <person name="Weissenbach J."/>
            <person name="Marliere P."/>
            <person name="Cohen G.N."/>
            <person name="Medigue C."/>
        </authorList>
    </citation>
    <scope>NUCLEOTIDE SEQUENCE [LARGE SCALE GENOMIC DNA]</scope>
    <source>
        <strain evidence="2">ATCC 33305 / BD413 / ADP1</strain>
    </source>
</reference>
<dbReference type="OrthoDB" id="9790012at2"/>
<dbReference type="InterPro" id="IPR029055">
    <property type="entry name" value="Ntn_hydrolases_N"/>
</dbReference>
<gene>
    <name evidence="1" type="ordered locus">ACIAD3492</name>
</gene>
<protein>
    <recommendedName>
        <fullName evidence="3">Fimbrial assembly protein FimA</fullName>
    </recommendedName>
</protein>
<dbReference type="PANTHER" id="PTHR39328">
    <property type="entry name" value="BLL2871 PROTEIN"/>
    <property type="match status" value="1"/>
</dbReference>